<feature type="binding site" evidence="4">
    <location>
        <position position="156"/>
    </location>
    <ligand>
        <name>a divalent metal cation</name>
        <dbReference type="ChEBI" id="CHEBI:60240"/>
        <label>2</label>
    </ligand>
</feature>
<evidence type="ECO:0000313" key="6">
    <source>
        <dbReference type="Proteomes" id="UP000426424"/>
    </source>
</evidence>
<dbReference type="OrthoDB" id="9810005at2"/>
<dbReference type="InterPro" id="IPR032466">
    <property type="entry name" value="Metal_Hydrolase"/>
</dbReference>
<feature type="binding site" evidence="4">
    <location>
        <position position="6"/>
    </location>
    <ligand>
        <name>a divalent metal cation</name>
        <dbReference type="ChEBI" id="CHEBI:60240"/>
        <label>1</label>
    </ligand>
</feature>
<reference evidence="5 6" key="1">
    <citation type="submission" date="2019-12" db="EMBL/GenBank/DDBJ databases">
        <title>The complete genome of the thermophilic, anoxygenic phototrophic gammaproteobacterium Thermochromatium tepidum.</title>
        <authorList>
            <person name="Sattley W.M."/>
            <person name="Swingley W.D."/>
            <person name="Burchell B.M."/>
            <person name="Gurbani S.A."/>
            <person name="Kujawa C.M."/>
            <person name="Nuccio D.A."/>
            <person name="Schladweiler J."/>
            <person name="Shaffer K.N."/>
            <person name="Stokes L.M."/>
            <person name="Touchman J.W."/>
            <person name="Blankenship R.E."/>
            <person name="Madigan M.T."/>
        </authorList>
    </citation>
    <scope>NUCLEOTIDE SEQUENCE [LARGE SCALE GENOMIC DNA]</scope>
    <source>
        <strain evidence="5 6">ATCC 43061</strain>
    </source>
</reference>
<keyword evidence="3" id="KW-0378">Hydrolase</keyword>
<dbReference type="KEGG" id="ttp:E6P07_08875"/>
<feature type="binding site" evidence="4">
    <location>
        <position position="206"/>
    </location>
    <ligand>
        <name>a divalent metal cation</name>
        <dbReference type="ChEBI" id="CHEBI:60240"/>
        <label>1</label>
    </ligand>
</feature>
<dbReference type="PIRSF" id="PIRSF005902">
    <property type="entry name" value="DNase_TatD"/>
    <property type="match status" value="1"/>
</dbReference>
<dbReference type="PROSITE" id="PS01137">
    <property type="entry name" value="TATD_1"/>
    <property type="match status" value="1"/>
</dbReference>
<dbReference type="EMBL" id="CP039268">
    <property type="protein sequence ID" value="QGU33078.1"/>
    <property type="molecule type" value="Genomic_DNA"/>
</dbReference>
<evidence type="ECO:0000256" key="4">
    <source>
        <dbReference type="PIRSR" id="PIRSR005902-1"/>
    </source>
</evidence>
<dbReference type="RefSeq" id="WP_153975272.1">
    <property type="nucleotide sequence ID" value="NZ_CP039268.1"/>
</dbReference>
<keyword evidence="2 4" id="KW-0479">Metal-binding</keyword>
<dbReference type="Proteomes" id="UP000426424">
    <property type="component" value="Chromosome"/>
</dbReference>
<dbReference type="InterPro" id="IPR018228">
    <property type="entry name" value="DNase_TatD-rel_CS"/>
</dbReference>
<dbReference type="PROSITE" id="PS01090">
    <property type="entry name" value="TATD_2"/>
    <property type="match status" value="1"/>
</dbReference>
<dbReference type="Pfam" id="PF01026">
    <property type="entry name" value="TatD_DNase"/>
    <property type="match status" value="1"/>
</dbReference>
<sequence>MLIDTHCHIDVTEFDADRAAVLARARASGVEALVVPAIDAAGWEALLALCDSAPPDGPSLHPALGLHPVYLDSHRDADLARLETLVAERDVIAIGEIGLDHHVDGLDPKRQRRLLERQLAIARAAGLPVLLHVRKAHDEVLALLRRHPIPAGGIAHAFNGSLQQAHQYLGLGFKLGFGGMLTFERSRKLRRLASELPLEALVLETDAPDLTVASHQGGRNSPEYLPEVLEVLARLRDLEPSEVAEQTTANARAVLSGLG</sequence>
<dbReference type="GO" id="GO:0046872">
    <property type="term" value="F:metal ion binding"/>
    <property type="evidence" value="ECO:0007669"/>
    <property type="project" value="UniProtKB-KW"/>
</dbReference>
<dbReference type="SUPFAM" id="SSF51556">
    <property type="entry name" value="Metallo-dependent hydrolases"/>
    <property type="match status" value="1"/>
</dbReference>
<accession>A0A6I6E908</accession>
<organism evidence="5 6">
    <name type="scientific">Thermochromatium tepidum ATCC 43061</name>
    <dbReference type="NCBI Taxonomy" id="316276"/>
    <lineage>
        <taxon>Bacteria</taxon>
        <taxon>Pseudomonadati</taxon>
        <taxon>Pseudomonadota</taxon>
        <taxon>Gammaproteobacteria</taxon>
        <taxon>Chromatiales</taxon>
        <taxon>Chromatiaceae</taxon>
        <taxon>Thermochromatium</taxon>
    </lineage>
</organism>
<name>A0A6I6E908_THETI</name>
<keyword evidence="6" id="KW-1185">Reference proteome</keyword>
<dbReference type="CDD" id="cd01310">
    <property type="entry name" value="TatD_DNAse"/>
    <property type="match status" value="1"/>
</dbReference>
<feature type="binding site" evidence="4">
    <location>
        <position position="132"/>
    </location>
    <ligand>
        <name>a divalent metal cation</name>
        <dbReference type="ChEBI" id="CHEBI:60240"/>
        <label>2</label>
    </ligand>
</feature>
<dbReference type="GO" id="GO:0016788">
    <property type="term" value="F:hydrolase activity, acting on ester bonds"/>
    <property type="evidence" value="ECO:0007669"/>
    <property type="project" value="InterPro"/>
</dbReference>
<gene>
    <name evidence="5" type="ORF">E6P07_08875</name>
</gene>
<dbReference type="Gene3D" id="3.20.20.140">
    <property type="entry name" value="Metal-dependent hydrolases"/>
    <property type="match status" value="1"/>
</dbReference>
<feature type="binding site" evidence="4">
    <location>
        <position position="8"/>
    </location>
    <ligand>
        <name>a divalent metal cation</name>
        <dbReference type="ChEBI" id="CHEBI:60240"/>
        <label>1</label>
    </ligand>
</feature>
<dbReference type="PROSITE" id="PS01091">
    <property type="entry name" value="TATD_3"/>
    <property type="match status" value="1"/>
</dbReference>
<evidence type="ECO:0000313" key="5">
    <source>
        <dbReference type="EMBL" id="QGU33078.1"/>
    </source>
</evidence>
<dbReference type="AlphaFoldDB" id="A0A6I6E908"/>
<dbReference type="InterPro" id="IPR001130">
    <property type="entry name" value="TatD-like"/>
</dbReference>
<comment type="similarity">
    <text evidence="1">Belongs to the metallo-dependent hydrolases superfamily. TatD-type hydrolase family.</text>
</comment>
<evidence type="ECO:0000256" key="3">
    <source>
        <dbReference type="ARBA" id="ARBA00022801"/>
    </source>
</evidence>
<dbReference type="PANTHER" id="PTHR46124:SF3">
    <property type="entry name" value="HYDROLASE"/>
    <property type="match status" value="1"/>
</dbReference>
<dbReference type="GO" id="GO:0005829">
    <property type="term" value="C:cytosol"/>
    <property type="evidence" value="ECO:0007669"/>
    <property type="project" value="TreeGrafter"/>
</dbReference>
<proteinExistence type="inferred from homology"/>
<evidence type="ECO:0000256" key="2">
    <source>
        <dbReference type="ARBA" id="ARBA00022723"/>
    </source>
</evidence>
<feature type="binding site" evidence="4">
    <location>
        <position position="96"/>
    </location>
    <ligand>
        <name>a divalent metal cation</name>
        <dbReference type="ChEBI" id="CHEBI:60240"/>
        <label>1</label>
    </ligand>
</feature>
<dbReference type="PANTHER" id="PTHR46124">
    <property type="entry name" value="D-AMINOACYL-TRNA DEACYLASE"/>
    <property type="match status" value="1"/>
</dbReference>
<protein>
    <submittedName>
        <fullName evidence="5">TatD family deoxyribonuclease</fullName>
    </submittedName>
</protein>
<dbReference type="FunFam" id="3.20.20.140:FF:000005">
    <property type="entry name" value="TatD family hydrolase"/>
    <property type="match status" value="1"/>
</dbReference>
<evidence type="ECO:0000256" key="1">
    <source>
        <dbReference type="ARBA" id="ARBA00009275"/>
    </source>
</evidence>